<comment type="caution">
    <text evidence="1">The sequence shown here is derived from an EMBL/GenBank/DDBJ whole genome shotgun (WGS) entry which is preliminary data.</text>
</comment>
<dbReference type="RefSeq" id="WP_123897647.1">
    <property type="nucleotide sequence ID" value="NZ_RPFJ01000011.1"/>
</dbReference>
<proteinExistence type="predicted"/>
<evidence type="ECO:0000313" key="2">
    <source>
        <dbReference type="Proteomes" id="UP000270856"/>
    </source>
</evidence>
<keyword evidence="1" id="KW-0449">Lipoprotein</keyword>
<dbReference type="PROSITE" id="PS51257">
    <property type="entry name" value="PROKAR_LIPOPROTEIN"/>
    <property type="match status" value="1"/>
</dbReference>
<dbReference type="Gene3D" id="1.25.40.390">
    <property type="match status" value="1"/>
</dbReference>
<dbReference type="AlphaFoldDB" id="A0A3N4PAE7"/>
<protein>
    <submittedName>
        <fullName evidence="1">SusD/RagB family nutrient-binding outer membrane lipoprotein</fullName>
    </submittedName>
</protein>
<gene>
    <name evidence="1" type="ORF">EGM88_08885</name>
</gene>
<reference evidence="1 2" key="1">
    <citation type="submission" date="2018-11" db="EMBL/GenBank/DDBJ databases">
        <title>Aureibaculum marinum gen. nov., sp. nov., a member of the family Flavobacteriaceae isolated from the Bohai Sea.</title>
        <authorList>
            <person name="Ji X."/>
        </authorList>
    </citation>
    <scope>NUCLEOTIDE SEQUENCE [LARGE SCALE GENOMIC DNA]</scope>
    <source>
        <strain evidence="1 2">BH-SD17</strain>
    </source>
</reference>
<evidence type="ECO:0000313" key="1">
    <source>
        <dbReference type="EMBL" id="RPD96473.1"/>
    </source>
</evidence>
<dbReference type="InterPro" id="IPR011990">
    <property type="entry name" value="TPR-like_helical_dom_sf"/>
</dbReference>
<accession>A0A3N4PAE7</accession>
<dbReference type="SUPFAM" id="SSF48452">
    <property type="entry name" value="TPR-like"/>
    <property type="match status" value="1"/>
</dbReference>
<dbReference type="Pfam" id="PF12771">
    <property type="entry name" value="SusD-like_2"/>
    <property type="match status" value="1"/>
</dbReference>
<keyword evidence="2" id="KW-1185">Reference proteome</keyword>
<name>A0A3N4PAE7_9FLAO</name>
<dbReference type="EMBL" id="RPFJ01000011">
    <property type="protein sequence ID" value="RPD96473.1"/>
    <property type="molecule type" value="Genomic_DNA"/>
</dbReference>
<sequence>MKNLKYILLATISLIITYSCDNFEDINTNPDKSTLVAPEMLATQVLKNTFTFNGSGAFEYVYGNLFNKHVALLTAVPNGNQYYYATYGSFGAYSRLTDLEYMVEFAEGSVSQPSYKGLALFLKAYYGFSATLAMGDVPYSEAGLASEGNTRPVYDKQADVIVQILEDLKQAEAYFAEGNNFAGDIMYDGDASKWQKLCNAMQLKVIQTISKKATAEQKARFAEIVNTGVLMEDNDDNLKLVYTETPNANHEFYNGENLRITTAISKLAADFLKENNDRRLFYFAEPAQKLIDDGMSESDFDAYVGALTSEDPTTLAFNNDNGEYSLLNERYVQFMDGEPMLRFTYSEQCFIIAEAIEEGWVTGDAQEYYENGVKAMLEYYMNLPHTEDFVHGMAIDQAYIDNYFTGAAAYATGGSKEDRLKQILTQRWLIDFFQGNGGNYPQFLRTGYPEYPLDPSTSLNPDDTSVYPKRYKYPASEQNTNPENYQKAIDDQFGGYDGINKTPWYLQD</sequence>
<dbReference type="OrthoDB" id="725917at2"/>
<dbReference type="InterPro" id="IPR041662">
    <property type="entry name" value="SusD-like_2"/>
</dbReference>
<organism evidence="1 2">
    <name type="scientific">Aureibaculum marinum</name>
    <dbReference type="NCBI Taxonomy" id="2487930"/>
    <lineage>
        <taxon>Bacteria</taxon>
        <taxon>Pseudomonadati</taxon>
        <taxon>Bacteroidota</taxon>
        <taxon>Flavobacteriia</taxon>
        <taxon>Flavobacteriales</taxon>
        <taxon>Flavobacteriaceae</taxon>
        <taxon>Aureibaculum</taxon>
    </lineage>
</organism>
<dbReference type="Proteomes" id="UP000270856">
    <property type="component" value="Unassembled WGS sequence"/>
</dbReference>